<dbReference type="Proteomes" id="UP000246740">
    <property type="component" value="Unassembled WGS sequence"/>
</dbReference>
<feature type="compositionally biased region" description="Basic and acidic residues" evidence="1">
    <location>
        <begin position="53"/>
        <end position="70"/>
    </location>
</feature>
<gene>
    <name evidence="2" type="ORF">BCV70DRAFT_202717</name>
</gene>
<sequence>MYDSCVELRTGQLQTRFDSRSFGVVRPSLFAATVSSASLLAGSDPILQRVHRSSGDRQRATGEHSTHATE</sequence>
<feature type="region of interest" description="Disordered" evidence="1">
    <location>
        <begin position="49"/>
        <end position="70"/>
    </location>
</feature>
<evidence type="ECO:0000313" key="3">
    <source>
        <dbReference type="Proteomes" id="UP000246740"/>
    </source>
</evidence>
<keyword evidence="3" id="KW-1185">Reference proteome</keyword>
<dbReference type="EMBL" id="KZ819205">
    <property type="protein sequence ID" value="PWY97541.1"/>
    <property type="molecule type" value="Genomic_DNA"/>
</dbReference>
<protein>
    <submittedName>
        <fullName evidence="2">Uncharacterized protein</fullName>
    </submittedName>
</protein>
<proteinExistence type="predicted"/>
<accession>A0A317XHK6</accession>
<reference evidence="2 3" key="1">
    <citation type="journal article" date="2018" name="Mol. Biol. Evol.">
        <title>Broad Genomic Sampling Reveals a Smut Pathogenic Ancestry of the Fungal Clade Ustilaginomycotina.</title>
        <authorList>
            <person name="Kijpornyongpan T."/>
            <person name="Mondo S.J."/>
            <person name="Barry K."/>
            <person name="Sandor L."/>
            <person name="Lee J."/>
            <person name="Lipzen A."/>
            <person name="Pangilinan J."/>
            <person name="LaButti K."/>
            <person name="Hainaut M."/>
            <person name="Henrissat B."/>
            <person name="Grigoriev I.V."/>
            <person name="Spatafora J.W."/>
            <person name="Aime M.C."/>
        </authorList>
    </citation>
    <scope>NUCLEOTIDE SEQUENCE [LARGE SCALE GENOMIC DNA]</scope>
    <source>
        <strain evidence="2 3">MCA 3645</strain>
    </source>
</reference>
<dbReference type="InParanoid" id="A0A317XHK6"/>
<organism evidence="2 3">
    <name type="scientific">Testicularia cyperi</name>
    <dbReference type="NCBI Taxonomy" id="1882483"/>
    <lineage>
        <taxon>Eukaryota</taxon>
        <taxon>Fungi</taxon>
        <taxon>Dikarya</taxon>
        <taxon>Basidiomycota</taxon>
        <taxon>Ustilaginomycotina</taxon>
        <taxon>Ustilaginomycetes</taxon>
        <taxon>Ustilaginales</taxon>
        <taxon>Anthracoideaceae</taxon>
        <taxon>Testicularia</taxon>
    </lineage>
</organism>
<dbReference type="AlphaFoldDB" id="A0A317XHK6"/>
<name>A0A317XHK6_9BASI</name>
<evidence type="ECO:0000256" key="1">
    <source>
        <dbReference type="SAM" id="MobiDB-lite"/>
    </source>
</evidence>
<evidence type="ECO:0000313" key="2">
    <source>
        <dbReference type="EMBL" id="PWY97541.1"/>
    </source>
</evidence>